<dbReference type="InterPro" id="IPR001279">
    <property type="entry name" value="Metallo-B-lactamas"/>
</dbReference>
<evidence type="ECO:0000256" key="10">
    <source>
        <dbReference type="ARBA" id="ARBA00022801"/>
    </source>
</evidence>
<evidence type="ECO:0000256" key="4">
    <source>
        <dbReference type="ARBA" id="ARBA00005250"/>
    </source>
</evidence>
<dbReference type="Pfam" id="PF00753">
    <property type="entry name" value="Lactamase_B"/>
    <property type="match status" value="1"/>
</dbReference>
<evidence type="ECO:0000259" key="14">
    <source>
        <dbReference type="SMART" id="SM00849"/>
    </source>
</evidence>
<evidence type="ECO:0000256" key="8">
    <source>
        <dbReference type="ARBA" id="ARBA00022729"/>
    </source>
</evidence>
<comment type="caution">
    <text evidence="15">The sequence shown here is derived from an EMBL/GenBank/DDBJ whole genome shotgun (WGS) entry which is preliminary data.</text>
</comment>
<evidence type="ECO:0000256" key="2">
    <source>
        <dbReference type="ARBA" id="ARBA00001947"/>
    </source>
</evidence>
<keyword evidence="11" id="KW-0862">Zinc</keyword>
<dbReference type="SMART" id="SM00849">
    <property type="entry name" value="Lactamase_B"/>
    <property type="match status" value="1"/>
</dbReference>
<keyword evidence="12" id="KW-0046">Antibiotic resistance</keyword>
<evidence type="ECO:0000256" key="3">
    <source>
        <dbReference type="ARBA" id="ARBA00004418"/>
    </source>
</evidence>
<dbReference type="NCBIfam" id="NF012146">
    <property type="entry name" value="blaB-IND-MUS"/>
    <property type="match status" value="1"/>
</dbReference>
<keyword evidence="8 13" id="KW-0732">Signal</keyword>
<evidence type="ECO:0000256" key="6">
    <source>
        <dbReference type="ARBA" id="ARBA00012865"/>
    </source>
</evidence>
<sequence>MRTFITILLFFTVTNAFAQKKNAPLEISHLTGDFYIYITHQDIDGSPYPANGMYMVTDEGAVIFDTPWDSTQYQPLLDTIWARHHKKVIMSIATHWHEDRTRGFDYYNQQGIRTYATTQTDELCKEHHKARAKYLINNDTTFTIGGHTFQTYYGGEGHTSDNIVIWFGKEKILYGGCLIKSTEAQNLGNLEDANVKAWAATIKKIQAKFGKPNFIIPGHQSWKSKNSLNYTLKLVEEYNRKHK</sequence>
<keyword evidence="10" id="KW-0378">Hydrolase</keyword>
<dbReference type="InterPro" id="IPR036866">
    <property type="entry name" value="RibonucZ/Hydroxyglut_hydro"/>
</dbReference>
<proteinExistence type="inferred from homology"/>
<comment type="catalytic activity">
    <reaction evidence="1">
        <text>a beta-lactam + H2O = a substituted beta-amino acid</text>
        <dbReference type="Rhea" id="RHEA:20401"/>
        <dbReference type="ChEBI" id="CHEBI:15377"/>
        <dbReference type="ChEBI" id="CHEBI:35627"/>
        <dbReference type="ChEBI" id="CHEBI:140347"/>
        <dbReference type="EC" id="3.5.2.6"/>
    </reaction>
</comment>
<gene>
    <name evidence="15" type="primary">bla</name>
    <name evidence="15" type="ORF">F0919_03360</name>
</gene>
<dbReference type="InterPro" id="IPR058199">
    <property type="entry name" value="BlaB//VIM/IMP-1"/>
</dbReference>
<evidence type="ECO:0000313" key="15">
    <source>
        <dbReference type="EMBL" id="KAA5536721.1"/>
    </source>
</evidence>
<evidence type="ECO:0000256" key="1">
    <source>
        <dbReference type="ARBA" id="ARBA00001526"/>
    </source>
</evidence>
<keyword evidence="9" id="KW-0574">Periplasm</keyword>
<comment type="subunit">
    <text evidence="5">Monomer.</text>
</comment>
<comment type="subcellular location">
    <subcellularLocation>
        <location evidence="3">Periplasm</location>
    </subcellularLocation>
</comment>
<comment type="similarity">
    <text evidence="4">Belongs to the metallo-beta-lactamase superfamily. Class-B beta-lactamase family.</text>
</comment>
<dbReference type="Proteomes" id="UP000323632">
    <property type="component" value="Unassembled WGS sequence"/>
</dbReference>
<protein>
    <recommendedName>
        <fullName evidence="6">beta-lactamase</fullName>
        <ecNumber evidence="6">3.5.2.6</ecNumber>
    </recommendedName>
</protein>
<dbReference type="RefSeq" id="WP_150031298.1">
    <property type="nucleotide sequence ID" value="NZ_VWSH01000001.1"/>
</dbReference>
<evidence type="ECO:0000256" key="12">
    <source>
        <dbReference type="ARBA" id="ARBA00023251"/>
    </source>
</evidence>
<dbReference type="GO" id="GO:0017001">
    <property type="term" value="P:antibiotic catabolic process"/>
    <property type="evidence" value="ECO:0007669"/>
    <property type="project" value="UniProtKB-ARBA"/>
</dbReference>
<dbReference type="NCBIfam" id="NF033088">
    <property type="entry name" value="bla_subclass_B1"/>
    <property type="match status" value="1"/>
</dbReference>
<dbReference type="SUPFAM" id="SSF56281">
    <property type="entry name" value="Metallo-hydrolase/oxidoreductase"/>
    <property type="match status" value="1"/>
</dbReference>
<reference evidence="15 16" key="1">
    <citation type="submission" date="2019-09" db="EMBL/GenBank/DDBJ databases">
        <title>Genome sequence and assembly of Taibaiella sp.</title>
        <authorList>
            <person name="Chhetri G."/>
        </authorList>
    </citation>
    <scope>NUCLEOTIDE SEQUENCE [LARGE SCALE GENOMIC DNA]</scope>
    <source>
        <strain evidence="15 16">KVB11</strain>
    </source>
</reference>
<dbReference type="PANTHER" id="PTHR42951:SF4">
    <property type="entry name" value="ACYL-COENZYME A THIOESTERASE MBLAC2"/>
    <property type="match status" value="1"/>
</dbReference>
<dbReference type="Gene3D" id="3.60.15.10">
    <property type="entry name" value="Ribonuclease Z/Hydroxyacylglutathione hydrolase-like"/>
    <property type="match status" value="1"/>
</dbReference>
<evidence type="ECO:0000256" key="9">
    <source>
        <dbReference type="ARBA" id="ARBA00022764"/>
    </source>
</evidence>
<evidence type="ECO:0000313" key="16">
    <source>
        <dbReference type="Proteomes" id="UP000323632"/>
    </source>
</evidence>
<comment type="cofactor">
    <cofactor evidence="2">
        <name>Zn(2+)</name>
        <dbReference type="ChEBI" id="CHEBI:29105"/>
    </cofactor>
</comment>
<evidence type="ECO:0000256" key="5">
    <source>
        <dbReference type="ARBA" id="ARBA00011245"/>
    </source>
</evidence>
<dbReference type="InterPro" id="IPR050855">
    <property type="entry name" value="NDM-1-like"/>
</dbReference>
<keyword evidence="16" id="KW-1185">Reference proteome</keyword>
<evidence type="ECO:0000256" key="7">
    <source>
        <dbReference type="ARBA" id="ARBA00022723"/>
    </source>
</evidence>
<evidence type="ECO:0000256" key="11">
    <source>
        <dbReference type="ARBA" id="ARBA00022833"/>
    </source>
</evidence>
<feature type="signal peptide" evidence="13">
    <location>
        <begin position="1"/>
        <end position="18"/>
    </location>
</feature>
<feature type="domain" description="Metallo-beta-lactamase" evidence="14">
    <location>
        <begin position="49"/>
        <end position="219"/>
    </location>
</feature>
<evidence type="ECO:0000256" key="13">
    <source>
        <dbReference type="SAM" id="SignalP"/>
    </source>
</evidence>
<feature type="chain" id="PRO_5024466452" description="beta-lactamase" evidence="13">
    <location>
        <begin position="19"/>
        <end position="243"/>
    </location>
</feature>
<dbReference type="EMBL" id="VWSH01000001">
    <property type="protein sequence ID" value="KAA5536721.1"/>
    <property type="molecule type" value="Genomic_DNA"/>
</dbReference>
<name>A0A5M6CND7_9BACT</name>
<dbReference type="AlphaFoldDB" id="A0A5M6CND7"/>
<organism evidence="15 16">
    <name type="scientific">Taibaiella lutea</name>
    <dbReference type="NCBI Taxonomy" id="2608001"/>
    <lineage>
        <taxon>Bacteria</taxon>
        <taxon>Pseudomonadati</taxon>
        <taxon>Bacteroidota</taxon>
        <taxon>Chitinophagia</taxon>
        <taxon>Chitinophagales</taxon>
        <taxon>Chitinophagaceae</taxon>
        <taxon>Taibaiella</taxon>
    </lineage>
</organism>
<accession>A0A5M6CND7</accession>
<dbReference type="NCBIfam" id="NF012229">
    <property type="entry name" value="bla_class_B_core"/>
    <property type="match status" value="1"/>
</dbReference>
<dbReference type="EC" id="3.5.2.6" evidence="6"/>
<dbReference type="PANTHER" id="PTHR42951">
    <property type="entry name" value="METALLO-BETA-LACTAMASE DOMAIN-CONTAINING"/>
    <property type="match status" value="1"/>
</dbReference>
<keyword evidence="7" id="KW-0479">Metal-binding</keyword>